<organism evidence="1 2">
    <name type="scientific">Micromonospora qiuiae</name>
    <dbReference type="NCBI Taxonomy" id="502268"/>
    <lineage>
        <taxon>Bacteria</taxon>
        <taxon>Bacillati</taxon>
        <taxon>Actinomycetota</taxon>
        <taxon>Actinomycetes</taxon>
        <taxon>Micromonosporales</taxon>
        <taxon>Micromonosporaceae</taxon>
        <taxon>Micromonospora</taxon>
    </lineage>
</organism>
<dbReference type="RefSeq" id="WP_204033077.1">
    <property type="nucleotide sequence ID" value="NZ_BOPC01000011.1"/>
</dbReference>
<dbReference type="Proteomes" id="UP000653076">
    <property type="component" value="Unassembled WGS sequence"/>
</dbReference>
<keyword evidence="2" id="KW-1185">Reference proteome</keyword>
<sequence>MPIRTVRGHVILTEDTSGEQTVMVGTSLTGNEVQNVWVRNVGPRAVRVDRRVQFADGRVGKHSVDVVEVNFSPDGLVEIRKVEAYEDLRAS</sequence>
<proteinExistence type="predicted"/>
<comment type="caution">
    <text evidence="1">The sequence shown here is derived from an EMBL/GenBank/DDBJ whole genome shotgun (WGS) entry which is preliminary data.</text>
</comment>
<evidence type="ECO:0000313" key="2">
    <source>
        <dbReference type="Proteomes" id="UP000653076"/>
    </source>
</evidence>
<name>A0ABQ4J650_9ACTN</name>
<accession>A0ABQ4J650</accession>
<evidence type="ECO:0000313" key="1">
    <source>
        <dbReference type="EMBL" id="GIJ25651.1"/>
    </source>
</evidence>
<dbReference type="EMBL" id="BOPC01000011">
    <property type="protein sequence ID" value="GIJ25651.1"/>
    <property type="molecule type" value="Genomic_DNA"/>
</dbReference>
<protein>
    <submittedName>
        <fullName evidence="1">Uncharacterized protein</fullName>
    </submittedName>
</protein>
<gene>
    <name evidence="1" type="ORF">Vqi01_08130</name>
</gene>
<reference evidence="1 2" key="1">
    <citation type="submission" date="2021-01" db="EMBL/GenBank/DDBJ databases">
        <title>Whole genome shotgun sequence of Verrucosispora qiuiae NBRC 106684.</title>
        <authorList>
            <person name="Komaki H."/>
            <person name="Tamura T."/>
        </authorList>
    </citation>
    <scope>NUCLEOTIDE SEQUENCE [LARGE SCALE GENOMIC DNA]</scope>
    <source>
        <strain evidence="1 2">NBRC 106684</strain>
    </source>
</reference>